<accession>A0ABY1KIL7</accession>
<dbReference type="Proteomes" id="UP000186666">
    <property type="component" value="Unassembled WGS sequence"/>
</dbReference>
<comment type="caution">
    <text evidence="1">The sequence shown here is derived from an EMBL/GenBank/DDBJ whole genome shotgun (WGS) entry which is preliminary data.</text>
</comment>
<protein>
    <submittedName>
        <fullName evidence="1">Uncharacterized protein</fullName>
    </submittedName>
</protein>
<evidence type="ECO:0000313" key="1">
    <source>
        <dbReference type="EMBL" id="SIR73131.1"/>
    </source>
</evidence>
<evidence type="ECO:0000313" key="2">
    <source>
        <dbReference type="Proteomes" id="UP000186666"/>
    </source>
</evidence>
<dbReference type="EMBL" id="FTNK01000050">
    <property type="protein sequence ID" value="SIR73131.1"/>
    <property type="molecule type" value="Genomic_DNA"/>
</dbReference>
<name>A0ABY1KIL7_9BACL</name>
<keyword evidence="2" id="KW-1185">Reference proteome</keyword>
<proteinExistence type="predicted"/>
<gene>
    <name evidence="1" type="ORF">SAMN05421578_1508</name>
</gene>
<dbReference type="RefSeq" id="WP_068590977.1">
    <property type="nucleotide sequence ID" value="NZ_FTNK01000050.1"/>
</dbReference>
<organism evidence="1 2">
    <name type="scientific">Paenibacillus macquariensis</name>
    <dbReference type="NCBI Taxonomy" id="948756"/>
    <lineage>
        <taxon>Bacteria</taxon>
        <taxon>Bacillati</taxon>
        <taxon>Bacillota</taxon>
        <taxon>Bacilli</taxon>
        <taxon>Bacillales</taxon>
        <taxon>Paenibacillaceae</taxon>
        <taxon>Paenibacillus</taxon>
    </lineage>
</organism>
<sequence length="69" mass="7915">MIDLIGFFIFITTIGVNIWCFKECRKEELTALVYVPEYKLRQGPVQVKCLYIGIESTGQKVLNRSLSSN</sequence>
<reference evidence="1 2" key="1">
    <citation type="submission" date="2017-01" db="EMBL/GenBank/DDBJ databases">
        <authorList>
            <person name="Varghese N."/>
            <person name="Submissions S."/>
        </authorList>
    </citation>
    <scope>NUCLEOTIDE SEQUENCE [LARGE SCALE GENOMIC DNA]</scope>
    <source>
        <strain evidence="1 2">ATCC 23464</strain>
    </source>
</reference>